<organism evidence="4 5">
    <name type="scientific">Potamilus streckersoni</name>
    <dbReference type="NCBI Taxonomy" id="2493646"/>
    <lineage>
        <taxon>Eukaryota</taxon>
        <taxon>Metazoa</taxon>
        <taxon>Spiralia</taxon>
        <taxon>Lophotrochozoa</taxon>
        <taxon>Mollusca</taxon>
        <taxon>Bivalvia</taxon>
        <taxon>Autobranchia</taxon>
        <taxon>Heteroconchia</taxon>
        <taxon>Palaeoheterodonta</taxon>
        <taxon>Unionida</taxon>
        <taxon>Unionoidea</taxon>
        <taxon>Unionidae</taxon>
        <taxon>Ambleminae</taxon>
        <taxon>Lampsilini</taxon>
        <taxon>Potamilus</taxon>
    </lineage>
</organism>
<reference evidence="4" key="3">
    <citation type="submission" date="2023-05" db="EMBL/GenBank/DDBJ databases">
        <authorList>
            <person name="Smith C.H."/>
        </authorList>
    </citation>
    <scope>NUCLEOTIDE SEQUENCE</scope>
    <source>
        <strain evidence="4">CHS0354</strain>
        <tissue evidence="4">Mantle</tissue>
    </source>
</reference>
<feature type="domain" description="Mab-21-like nucleotidyltransferase" evidence="2">
    <location>
        <begin position="154"/>
        <end position="237"/>
    </location>
</feature>
<accession>A0AAE0SJM5</accession>
<dbReference type="PANTHER" id="PTHR10656:SF69">
    <property type="entry name" value="MAB-21-LIKE HHH_H2TH-LIKE DOMAIN-CONTAINING PROTEIN"/>
    <property type="match status" value="1"/>
</dbReference>
<dbReference type="SMART" id="SM01265">
    <property type="entry name" value="Mab-21"/>
    <property type="match status" value="1"/>
</dbReference>
<dbReference type="EMBL" id="JAEAOA010002042">
    <property type="protein sequence ID" value="KAK3592628.1"/>
    <property type="molecule type" value="Genomic_DNA"/>
</dbReference>
<dbReference type="Pfam" id="PF20266">
    <property type="entry name" value="Mab-21_C"/>
    <property type="match status" value="1"/>
</dbReference>
<evidence type="ECO:0000313" key="5">
    <source>
        <dbReference type="Proteomes" id="UP001195483"/>
    </source>
</evidence>
<dbReference type="AlphaFoldDB" id="A0AAE0SJM5"/>
<gene>
    <name evidence="4" type="ORF">CHS0354_034701</name>
</gene>
<sequence length="673" mass="77249">MTQNIPEYYKEVSMRLNRVLDAVGLGENIRWQKINMWIETQKMRSVTVNGARYLGSQAEATTTPGLQSDIDIILPVLVPAIQNLESWVPEVPNFLVVSDEHTPPGYVNLHLVQSDLPLLVYNTNCYALYVDRYNRSLACHDNEFFKFTEVNEHHGPANTSSLGTNLSIDYVYAFRLHTWPYHATGWITRNRRHNWPSQKAIELIQQTGALLVPVGHKLSPEKHIEWRLSISFGEKLLVWLFNSTQYKCYILLKIINKSFIKPIVGNDVLSSYHCKTCIFYLIESTPTAMWQPENLLLCIELCLRLLCNWTQAETCPNYFIPDENMFQCKVFGHVQGRLLCVLRNLLSQEGRYLTMISCDNIGEKLVRTCQSPLSELAIEIYDIGAVLVVSVFYQLITVEHVICESRALDILLSSHLLGPDIKSVLWKFYCSIIGSKLASKSLSRESPDQQDLDMAQELLLWGSSSDVASGKLKLAAFYLVLDNLDVTEDVLNEIHANYTYNILCLTKLYKQDLQAKLDENLTISHIISHCVAYPVVYEPSEITCIPKALIPEMFRTARYEIDSEYKWYVNNVARVDSKVFLHFMEFICNFRRNKTLHKYLALEKMICVIKHGVLDFNDTALNLFAHCLRQEGKLMNAYNILCKSMKLTKQQNAAKWQIAILINSAFRLLRGGQ</sequence>
<dbReference type="PANTHER" id="PTHR10656">
    <property type="entry name" value="CELL FATE DETERMINING PROTEIN MAB21-RELATED"/>
    <property type="match status" value="1"/>
</dbReference>
<name>A0AAE0SJM5_9BIVA</name>
<dbReference type="InterPro" id="IPR046903">
    <property type="entry name" value="Mab-21-like_nuc_Trfase"/>
</dbReference>
<dbReference type="Pfam" id="PF03281">
    <property type="entry name" value="Mab-21"/>
    <property type="match status" value="1"/>
</dbReference>
<dbReference type="InterPro" id="IPR024810">
    <property type="entry name" value="MAB21L/cGLR"/>
</dbReference>
<comment type="caution">
    <text evidence="4">The sequence shown here is derived from an EMBL/GenBank/DDBJ whole genome shotgun (WGS) entry which is preliminary data.</text>
</comment>
<proteinExistence type="inferred from homology"/>
<evidence type="ECO:0000313" key="4">
    <source>
        <dbReference type="EMBL" id="KAK3592628.1"/>
    </source>
</evidence>
<comment type="similarity">
    <text evidence="1">Belongs to the mab-21 family.</text>
</comment>
<reference evidence="4" key="1">
    <citation type="journal article" date="2021" name="Genome Biol. Evol.">
        <title>A High-Quality Reference Genome for a Parasitic Bivalve with Doubly Uniparental Inheritance (Bivalvia: Unionida).</title>
        <authorList>
            <person name="Smith C.H."/>
        </authorList>
    </citation>
    <scope>NUCLEOTIDE SEQUENCE</scope>
    <source>
        <strain evidence="4">CHS0354</strain>
    </source>
</reference>
<evidence type="ECO:0000259" key="3">
    <source>
        <dbReference type="Pfam" id="PF20266"/>
    </source>
</evidence>
<dbReference type="InterPro" id="IPR046906">
    <property type="entry name" value="Mab-21_HhH/H2TH-like"/>
</dbReference>
<evidence type="ECO:0000259" key="2">
    <source>
        <dbReference type="Pfam" id="PF03281"/>
    </source>
</evidence>
<dbReference type="Proteomes" id="UP001195483">
    <property type="component" value="Unassembled WGS sequence"/>
</dbReference>
<feature type="domain" description="Mab-21-like HhH/H2TH-like" evidence="3">
    <location>
        <begin position="247"/>
        <end position="328"/>
    </location>
</feature>
<reference evidence="4" key="2">
    <citation type="journal article" date="2021" name="Genome Biol. Evol.">
        <title>Developing a high-quality reference genome for a parasitic bivalve with doubly uniparental inheritance (Bivalvia: Unionida).</title>
        <authorList>
            <person name="Smith C.H."/>
        </authorList>
    </citation>
    <scope>NUCLEOTIDE SEQUENCE</scope>
    <source>
        <strain evidence="4">CHS0354</strain>
        <tissue evidence="4">Mantle</tissue>
    </source>
</reference>
<protein>
    <recommendedName>
        <fullName evidence="6">Mab-21-like HhH/H2TH-like domain-containing protein</fullName>
    </recommendedName>
</protein>
<evidence type="ECO:0008006" key="6">
    <source>
        <dbReference type="Google" id="ProtNLM"/>
    </source>
</evidence>
<evidence type="ECO:0000256" key="1">
    <source>
        <dbReference type="ARBA" id="ARBA00008307"/>
    </source>
</evidence>
<keyword evidence="5" id="KW-1185">Reference proteome</keyword>
<dbReference type="Gene3D" id="1.10.1410.40">
    <property type="match status" value="1"/>
</dbReference>